<reference evidence="2 3" key="1">
    <citation type="submission" date="2015-07" db="EMBL/GenBank/DDBJ databases">
        <title>Comparative genomics of the Sigatoka disease complex on banana suggests a link between parallel evolutionary changes in Pseudocercospora fijiensis and Pseudocercospora eumusae and increased virulence on the banana host.</title>
        <authorList>
            <person name="Chang T.-C."/>
            <person name="Salvucci A."/>
            <person name="Crous P.W."/>
            <person name="Stergiopoulos I."/>
        </authorList>
    </citation>
    <scope>NUCLEOTIDE SEQUENCE [LARGE SCALE GENOMIC DNA]</scope>
    <source>
        <strain evidence="2 3">CBS 114824</strain>
    </source>
</reference>
<sequence length="118" mass="13765">MLYKFRLSLKLKLTRNRTESRSKDEEDQQSTNVVEQEQNDVELKPIPAGPSKAESDEELPAEHFRPPLKRRSSSVYSTDSLWSSDCSEYADIWSRQIEESRIAGLEIVAWWQSVYDLQ</sequence>
<name>A0A139GYY4_9PEZI</name>
<gene>
    <name evidence="2" type="ORF">AC578_8300</name>
</gene>
<dbReference type="EMBL" id="LFZN01000219">
    <property type="protein sequence ID" value="KXS95381.1"/>
    <property type="molecule type" value="Genomic_DNA"/>
</dbReference>
<dbReference type="OrthoDB" id="10424353at2759"/>
<evidence type="ECO:0000313" key="2">
    <source>
        <dbReference type="EMBL" id="KXS95381.1"/>
    </source>
</evidence>
<evidence type="ECO:0000313" key="3">
    <source>
        <dbReference type="Proteomes" id="UP000070133"/>
    </source>
</evidence>
<comment type="caution">
    <text evidence="2">The sequence shown here is derived from an EMBL/GenBank/DDBJ whole genome shotgun (WGS) entry which is preliminary data.</text>
</comment>
<accession>A0A139GYY4</accession>
<evidence type="ECO:0000256" key="1">
    <source>
        <dbReference type="SAM" id="MobiDB-lite"/>
    </source>
</evidence>
<protein>
    <submittedName>
        <fullName evidence="2">Uncharacterized protein</fullName>
    </submittedName>
</protein>
<dbReference type="Proteomes" id="UP000070133">
    <property type="component" value="Unassembled WGS sequence"/>
</dbReference>
<feature type="region of interest" description="Disordered" evidence="1">
    <location>
        <begin position="15"/>
        <end position="79"/>
    </location>
</feature>
<keyword evidence="3" id="KW-1185">Reference proteome</keyword>
<dbReference type="AlphaFoldDB" id="A0A139GYY4"/>
<proteinExistence type="predicted"/>
<organism evidence="2 3">
    <name type="scientific">Pseudocercospora eumusae</name>
    <dbReference type="NCBI Taxonomy" id="321146"/>
    <lineage>
        <taxon>Eukaryota</taxon>
        <taxon>Fungi</taxon>
        <taxon>Dikarya</taxon>
        <taxon>Ascomycota</taxon>
        <taxon>Pezizomycotina</taxon>
        <taxon>Dothideomycetes</taxon>
        <taxon>Dothideomycetidae</taxon>
        <taxon>Mycosphaerellales</taxon>
        <taxon>Mycosphaerellaceae</taxon>
        <taxon>Pseudocercospora</taxon>
    </lineage>
</organism>